<dbReference type="STRING" id="930990.A0A067MKV8"/>
<evidence type="ECO:0000313" key="3">
    <source>
        <dbReference type="Proteomes" id="UP000027195"/>
    </source>
</evidence>
<dbReference type="HOGENOM" id="CLU_1065557_0_0_1"/>
<feature type="compositionally biased region" description="Polar residues" evidence="1">
    <location>
        <begin position="90"/>
        <end position="122"/>
    </location>
</feature>
<dbReference type="EMBL" id="KL198052">
    <property type="protein sequence ID" value="KDQ12211.1"/>
    <property type="molecule type" value="Genomic_DNA"/>
</dbReference>
<dbReference type="Proteomes" id="UP000027195">
    <property type="component" value="Unassembled WGS sequence"/>
</dbReference>
<evidence type="ECO:0000313" key="2">
    <source>
        <dbReference type="EMBL" id="KDQ12211.1"/>
    </source>
</evidence>
<feature type="region of interest" description="Disordered" evidence="1">
    <location>
        <begin position="1"/>
        <end position="226"/>
    </location>
</feature>
<feature type="compositionally biased region" description="Polar residues" evidence="1">
    <location>
        <begin position="71"/>
        <end position="83"/>
    </location>
</feature>
<evidence type="ECO:0000256" key="1">
    <source>
        <dbReference type="SAM" id="MobiDB-lite"/>
    </source>
</evidence>
<feature type="compositionally biased region" description="Low complexity" evidence="1">
    <location>
        <begin position="206"/>
        <end position="216"/>
    </location>
</feature>
<feature type="compositionally biased region" description="Basic and acidic residues" evidence="1">
    <location>
        <begin position="10"/>
        <end position="26"/>
    </location>
</feature>
<reference evidence="3" key="1">
    <citation type="journal article" date="2014" name="Proc. Natl. Acad. Sci. U.S.A.">
        <title>Extensive sampling of basidiomycete genomes demonstrates inadequacy of the white-rot/brown-rot paradigm for wood decay fungi.</title>
        <authorList>
            <person name="Riley R."/>
            <person name="Salamov A.A."/>
            <person name="Brown D.W."/>
            <person name="Nagy L.G."/>
            <person name="Floudas D."/>
            <person name="Held B.W."/>
            <person name="Levasseur A."/>
            <person name="Lombard V."/>
            <person name="Morin E."/>
            <person name="Otillar R."/>
            <person name="Lindquist E.A."/>
            <person name="Sun H."/>
            <person name="LaButti K.M."/>
            <person name="Schmutz J."/>
            <person name="Jabbour D."/>
            <person name="Luo H."/>
            <person name="Baker S.E."/>
            <person name="Pisabarro A.G."/>
            <person name="Walton J.D."/>
            <person name="Blanchette R.A."/>
            <person name="Henrissat B."/>
            <person name="Martin F."/>
            <person name="Cullen D."/>
            <person name="Hibbett D.S."/>
            <person name="Grigoriev I.V."/>
        </authorList>
    </citation>
    <scope>NUCLEOTIDE SEQUENCE [LARGE SCALE GENOMIC DNA]</scope>
    <source>
        <strain evidence="3">FD-172 SS1</strain>
    </source>
</reference>
<protein>
    <submittedName>
        <fullName evidence="2">Uncharacterized protein</fullName>
    </submittedName>
</protein>
<proteinExistence type="predicted"/>
<dbReference type="InParanoid" id="A0A067MKV8"/>
<dbReference type="AlphaFoldDB" id="A0A067MKV8"/>
<feature type="compositionally biased region" description="Low complexity" evidence="1">
    <location>
        <begin position="154"/>
        <end position="176"/>
    </location>
</feature>
<feature type="region of interest" description="Disordered" evidence="1">
    <location>
        <begin position="238"/>
        <end position="261"/>
    </location>
</feature>
<gene>
    <name evidence="2" type="ORF">BOTBODRAFT_176729</name>
</gene>
<keyword evidence="3" id="KW-1185">Reference proteome</keyword>
<feature type="compositionally biased region" description="Polar residues" evidence="1">
    <location>
        <begin position="133"/>
        <end position="142"/>
    </location>
</feature>
<accession>A0A067MKV8</accession>
<name>A0A067MKV8_BOTB1</name>
<organism evidence="2 3">
    <name type="scientific">Botryobasidium botryosum (strain FD-172 SS1)</name>
    <dbReference type="NCBI Taxonomy" id="930990"/>
    <lineage>
        <taxon>Eukaryota</taxon>
        <taxon>Fungi</taxon>
        <taxon>Dikarya</taxon>
        <taxon>Basidiomycota</taxon>
        <taxon>Agaricomycotina</taxon>
        <taxon>Agaricomycetes</taxon>
        <taxon>Cantharellales</taxon>
        <taxon>Botryobasidiaceae</taxon>
        <taxon>Botryobasidium</taxon>
    </lineage>
</organism>
<sequence length="261" mass="29167">MSAKKPVPKVHTERDQSSTPGEKDSQFRVPKKPQYLDPFAAKKANNRSTDGPAARHHVTPQCAQDREEGSQHAQRLNTTSQSTQHRDATPQLTQNRKGASQNAQHRSTTSQSTKNRGITPQDAQHREAAYQVAQHSKGTSQSTHRRDATPQLANNRRGSSQSTQQRSTTSQSTQDRNTTHQHAQYRDLTPQRTQNYIQYDRRHDAPSQSPSPAQPQVEPEDARPTMGAKAFVGDTEAALKGAQRPSKRFPADRGQMYGYCH</sequence>